<proteinExistence type="predicted"/>
<comment type="caution">
    <text evidence="1">The sequence shown here is derived from an EMBL/GenBank/DDBJ whole genome shotgun (WGS) entry which is preliminary data.</text>
</comment>
<organism evidence="1">
    <name type="scientific">Caldilineaceae bacterium SB0661_bin_32</name>
    <dbReference type="NCBI Taxonomy" id="2605255"/>
    <lineage>
        <taxon>Bacteria</taxon>
        <taxon>Bacillati</taxon>
        <taxon>Chloroflexota</taxon>
        <taxon>Caldilineae</taxon>
        <taxon>Caldilineales</taxon>
        <taxon>Caldilineaceae</taxon>
    </lineage>
</organism>
<accession>A0A6B1DBH2</accession>
<reference evidence="1" key="1">
    <citation type="submission" date="2019-09" db="EMBL/GenBank/DDBJ databases">
        <title>Characterisation of the sponge microbiome using genome-centric metagenomics.</title>
        <authorList>
            <person name="Engelberts J.P."/>
            <person name="Robbins S.J."/>
            <person name="De Goeij J.M."/>
            <person name="Aranda M."/>
            <person name="Bell S.C."/>
            <person name="Webster N.S."/>
        </authorList>
    </citation>
    <scope>NUCLEOTIDE SEQUENCE</scope>
    <source>
        <strain evidence="1">SB0661_bin_32</strain>
    </source>
</reference>
<evidence type="ECO:0000313" key="1">
    <source>
        <dbReference type="EMBL" id="MYC97261.1"/>
    </source>
</evidence>
<dbReference type="AlphaFoldDB" id="A0A6B1DBH2"/>
<sequence length="199" mass="22916">MNDAEFVAWVDDHVRTDKRLPACRRVGDTVELFEKNSDVDMTLRIEEVPESVVIISPEDAKKWELFYGSKPKNWMKRCDYLLIGKTDGGYFAIFVELKKTLPEENDPKHEENGYAQLRWSQPLLHYLVSVFNTDNSAGLSGAEFSIRYWQIGERPSGDHVKSPVYLGEDEDVRFDGEHKGLTIHNRVTPLISLRDLLES</sequence>
<dbReference type="EMBL" id="VXMH01000110">
    <property type="protein sequence ID" value="MYC97261.1"/>
    <property type="molecule type" value="Genomic_DNA"/>
</dbReference>
<protein>
    <submittedName>
        <fullName evidence="1">Uncharacterized protein</fullName>
    </submittedName>
</protein>
<gene>
    <name evidence="1" type="ORF">F4X14_20075</name>
</gene>
<name>A0A6B1DBH2_9CHLR</name>